<feature type="domain" description="Spore coat protein U/FanG" evidence="2">
    <location>
        <begin position="188"/>
        <end position="319"/>
    </location>
</feature>
<comment type="caution">
    <text evidence="3">The sequence shown here is derived from an EMBL/GenBank/DDBJ whole genome shotgun (WGS) entry which is preliminary data.</text>
</comment>
<evidence type="ECO:0000313" key="4">
    <source>
        <dbReference type="Proteomes" id="UP000044098"/>
    </source>
</evidence>
<keyword evidence="1" id="KW-0732">Signal</keyword>
<gene>
    <name evidence="3" type="ORF">ERS370000_01488</name>
</gene>
<organism evidence="3 4">
    <name type="scientific">Achromobacter aegrifaciens</name>
    <dbReference type="NCBI Taxonomy" id="1287736"/>
    <lineage>
        <taxon>Bacteria</taxon>
        <taxon>Pseudomonadati</taxon>
        <taxon>Pseudomonadota</taxon>
        <taxon>Betaproteobacteria</taxon>
        <taxon>Burkholderiales</taxon>
        <taxon>Alcaligenaceae</taxon>
        <taxon>Achromobacter</taxon>
    </lineage>
</organism>
<dbReference type="Pfam" id="PF05229">
    <property type="entry name" value="SCPU"/>
    <property type="match status" value="2"/>
</dbReference>
<accession>A0AAD2IX86</accession>
<proteinExistence type="predicted"/>
<dbReference type="AlphaFoldDB" id="A0AAD2IX86"/>
<reference evidence="3 4" key="1">
    <citation type="submission" date="2015-09" db="EMBL/GenBank/DDBJ databases">
        <authorList>
            <consortium name="Pathogen Informatics"/>
        </authorList>
    </citation>
    <scope>NUCLEOTIDE SEQUENCE [LARGE SCALE GENOMIC DNA]</scope>
    <source>
        <strain evidence="3 4">2789STDY5608625</strain>
    </source>
</reference>
<sequence>MKTLMAALLLAALWLGGNGAHAQTCTVSMTPITFPNFNPVLGASVTQTGTLTATCTWGLLTPGYARVCVNLGIGGGSTVQDPRQMANGVNRLQYRLSPNSSMSPLWGSAANGSTPVIIDLTQPLLGSQATVNQPITGQILSGQYTVPTTNNATTAYSETFTGVATFDYGFSILVRPACSSLTTRGSYNFTVRANVTNNCTISASPLNFGSMADFRSARLANTTLAVRCTNNDAYRIRLNGGQNGTVSQRYLRDATGTRLVRYDLHTSADRTIPWGDGTAGTAFVTGTGTGNIQQVQVYGRVPAQTAPPPGQYSDVVTATIEF</sequence>
<feature type="signal peptide" evidence="1">
    <location>
        <begin position="1"/>
        <end position="22"/>
    </location>
</feature>
<dbReference type="InterPro" id="IPR007893">
    <property type="entry name" value="Spore_coat_U/FanG"/>
</dbReference>
<dbReference type="SMART" id="SM00972">
    <property type="entry name" value="SCPU"/>
    <property type="match status" value="2"/>
</dbReference>
<dbReference type="RefSeq" id="WP_181953314.1">
    <property type="nucleotide sequence ID" value="NZ_CYTK01000002.1"/>
</dbReference>
<evidence type="ECO:0000259" key="2">
    <source>
        <dbReference type="Pfam" id="PF05229"/>
    </source>
</evidence>
<feature type="chain" id="PRO_5042238635" evidence="1">
    <location>
        <begin position="23"/>
        <end position="322"/>
    </location>
</feature>
<dbReference type="EMBL" id="CYTK01000002">
    <property type="protein sequence ID" value="CUI74257.1"/>
    <property type="molecule type" value="Genomic_DNA"/>
</dbReference>
<feature type="domain" description="Spore coat protein U/FanG" evidence="2">
    <location>
        <begin position="22"/>
        <end position="158"/>
    </location>
</feature>
<dbReference type="InterPro" id="IPR053167">
    <property type="entry name" value="Spore_coat_component"/>
</dbReference>
<dbReference type="PANTHER" id="PTHR37089">
    <property type="entry name" value="PROTEIN U-RELATED"/>
    <property type="match status" value="1"/>
</dbReference>
<protein>
    <submittedName>
        <fullName evidence="3">Uncharacterized secreted protein</fullName>
    </submittedName>
</protein>
<evidence type="ECO:0000313" key="3">
    <source>
        <dbReference type="EMBL" id="CUI74257.1"/>
    </source>
</evidence>
<evidence type="ECO:0000256" key="1">
    <source>
        <dbReference type="SAM" id="SignalP"/>
    </source>
</evidence>
<name>A0AAD2IX86_ACHAE</name>
<dbReference type="Proteomes" id="UP000044098">
    <property type="component" value="Unassembled WGS sequence"/>
</dbReference>